<dbReference type="SUPFAM" id="SSF52540">
    <property type="entry name" value="P-loop containing nucleoside triphosphate hydrolases"/>
    <property type="match status" value="2"/>
</dbReference>
<evidence type="ECO:0000256" key="1">
    <source>
        <dbReference type="ARBA" id="ARBA00022741"/>
    </source>
</evidence>
<name>A0A956M1S2_UNCEI</name>
<dbReference type="AlphaFoldDB" id="A0A956M1S2"/>
<comment type="caution">
    <text evidence="4">The sequence shown here is derived from an EMBL/GenBank/DDBJ whole genome shotgun (WGS) entry which is preliminary data.</text>
</comment>
<dbReference type="InterPro" id="IPR003439">
    <property type="entry name" value="ABC_transporter-like_ATP-bd"/>
</dbReference>
<proteinExistence type="predicted"/>
<dbReference type="PANTHER" id="PTHR43790">
    <property type="entry name" value="CARBOHYDRATE TRANSPORT ATP-BINDING PROTEIN MG119-RELATED"/>
    <property type="match status" value="1"/>
</dbReference>
<evidence type="ECO:0000259" key="3">
    <source>
        <dbReference type="PROSITE" id="PS50893"/>
    </source>
</evidence>
<dbReference type="PANTHER" id="PTHR43790:SF4">
    <property type="entry name" value="GUANOSINE IMPORT ATP-BINDING PROTEIN NUPO"/>
    <property type="match status" value="1"/>
</dbReference>
<organism evidence="4 5">
    <name type="scientific">Eiseniibacteriota bacterium</name>
    <dbReference type="NCBI Taxonomy" id="2212470"/>
    <lineage>
        <taxon>Bacteria</taxon>
        <taxon>Candidatus Eiseniibacteriota</taxon>
    </lineage>
</organism>
<dbReference type="GO" id="GO:0005524">
    <property type="term" value="F:ATP binding"/>
    <property type="evidence" value="ECO:0007669"/>
    <property type="project" value="UniProtKB-KW"/>
</dbReference>
<dbReference type="GO" id="GO:0016887">
    <property type="term" value="F:ATP hydrolysis activity"/>
    <property type="evidence" value="ECO:0007669"/>
    <property type="project" value="InterPro"/>
</dbReference>
<feature type="domain" description="ABC transporter" evidence="3">
    <location>
        <begin position="284"/>
        <end position="531"/>
    </location>
</feature>
<dbReference type="InterPro" id="IPR017871">
    <property type="entry name" value="ABC_transporter-like_CS"/>
</dbReference>
<dbReference type="InterPro" id="IPR027417">
    <property type="entry name" value="P-loop_NTPase"/>
</dbReference>
<dbReference type="CDD" id="cd03215">
    <property type="entry name" value="ABC_Carb_Monos_II"/>
    <property type="match status" value="1"/>
</dbReference>
<dbReference type="CDD" id="cd03216">
    <property type="entry name" value="ABC_Carb_Monos_I"/>
    <property type="match status" value="1"/>
</dbReference>
<evidence type="ECO:0000256" key="2">
    <source>
        <dbReference type="ARBA" id="ARBA00022840"/>
    </source>
</evidence>
<dbReference type="Proteomes" id="UP000697710">
    <property type="component" value="Unassembled WGS sequence"/>
</dbReference>
<feature type="domain" description="ABC transporter" evidence="3">
    <location>
        <begin position="6"/>
        <end position="265"/>
    </location>
</feature>
<accession>A0A956M1S2</accession>
<keyword evidence="1" id="KW-0547">Nucleotide-binding</keyword>
<dbReference type="SMART" id="SM00382">
    <property type="entry name" value="AAA"/>
    <property type="match status" value="2"/>
</dbReference>
<dbReference type="PROSITE" id="PS50893">
    <property type="entry name" value="ABC_TRANSPORTER_2"/>
    <property type="match status" value="2"/>
</dbReference>
<dbReference type="Gene3D" id="3.40.50.300">
    <property type="entry name" value="P-loop containing nucleotide triphosphate hydrolases"/>
    <property type="match status" value="2"/>
</dbReference>
<reference evidence="4" key="1">
    <citation type="submission" date="2020-04" db="EMBL/GenBank/DDBJ databases">
        <authorList>
            <person name="Zhang T."/>
        </authorList>
    </citation>
    <scope>NUCLEOTIDE SEQUENCE</scope>
    <source>
        <strain evidence="4">HKST-UBA01</strain>
    </source>
</reference>
<sequence length="537" mass="58451">MTNPALVLQDIRKSYFGNPVLKGIDLRVEVGEIHALVGENGAGKSTLMNILFGMPVIRETGGYEGRIELGGRPVDPRTPSDAMRHGVGMVHQEFMLLPGFTVTENIKLNRERTRPNAVSAALRPLLRGGAASLESLDWKRMHAESRRALDGIGIALDEHLPVGGLPVGHMQFIEIAREVDKENARLLVFDEPTAVLTEGEASELLRAMKQLAARGIAQLFITHRLEEVLEVADRVTVLRDGEVVSSLPRSEASVERLAELMIGRAIPERDEGPRAASVGERVVLRLRDLRVAMPGEEVRGVDLDVREGEILGLAGLAGQGKIGIANGVVGLFPASGQVEFRGEPLPLGKPLEALRRRIGFVSEDRRQVGLLLDQSIDLNIAATAIQVQRRFLRGLGPLSWYDRAAARAHATGQIEQLDIRCRGPAQPVRRLSGGNQQKVCLARALTMAPDLLFVSEPTRGIDVGAKDRVLQLLVERNRAHGTTMILASSELAELRRVCDRIAVIERGRVAGILAPDARDVEFGLLFAGETRESRAGA</sequence>
<dbReference type="Pfam" id="PF00005">
    <property type="entry name" value="ABC_tran"/>
    <property type="match status" value="2"/>
</dbReference>
<reference evidence="4" key="2">
    <citation type="journal article" date="2021" name="Microbiome">
        <title>Successional dynamics and alternative stable states in a saline activated sludge microbial community over 9 years.</title>
        <authorList>
            <person name="Wang Y."/>
            <person name="Ye J."/>
            <person name="Ju F."/>
            <person name="Liu L."/>
            <person name="Boyd J.A."/>
            <person name="Deng Y."/>
            <person name="Parks D.H."/>
            <person name="Jiang X."/>
            <person name="Yin X."/>
            <person name="Woodcroft B.J."/>
            <person name="Tyson G.W."/>
            <person name="Hugenholtz P."/>
            <person name="Polz M.F."/>
            <person name="Zhang T."/>
        </authorList>
    </citation>
    <scope>NUCLEOTIDE SEQUENCE</scope>
    <source>
        <strain evidence="4">HKST-UBA01</strain>
    </source>
</reference>
<dbReference type="InterPro" id="IPR003593">
    <property type="entry name" value="AAA+_ATPase"/>
</dbReference>
<gene>
    <name evidence="4" type="ORF">KC729_18175</name>
</gene>
<evidence type="ECO:0000313" key="5">
    <source>
        <dbReference type="Proteomes" id="UP000697710"/>
    </source>
</evidence>
<dbReference type="PROSITE" id="PS00211">
    <property type="entry name" value="ABC_TRANSPORTER_1"/>
    <property type="match status" value="1"/>
</dbReference>
<dbReference type="InterPro" id="IPR050107">
    <property type="entry name" value="ABC_carbohydrate_import_ATPase"/>
</dbReference>
<dbReference type="EMBL" id="JAGQHR010000770">
    <property type="protein sequence ID" value="MCA9729619.1"/>
    <property type="molecule type" value="Genomic_DNA"/>
</dbReference>
<evidence type="ECO:0000313" key="4">
    <source>
        <dbReference type="EMBL" id="MCA9729619.1"/>
    </source>
</evidence>
<protein>
    <submittedName>
        <fullName evidence="4">Sugar ABC transporter ATP-binding protein</fullName>
    </submittedName>
</protein>
<keyword evidence="2 4" id="KW-0067">ATP-binding</keyword>